<comment type="caution">
    <text evidence="1">The sequence shown here is derived from an EMBL/GenBank/DDBJ whole genome shotgun (WGS) entry which is preliminary data.</text>
</comment>
<organism evidence="1 2">
    <name type="scientific">Trametes sanguinea</name>
    <dbReference type="NCBI Taxonomy" id="158606"/>
    <lineage>
        <taxon>Eukaryota</taxon>
        <taxon>Fungi</taxon>
        <taxon>Dikarya</taxon>
        <taxon>Basidiomycota</taxon>
        <taxon>Agaricomycotina</taxon>
        <taxon>Agaricomycetes</taxon>
        <taxon>Polyporales</taxon>
        <taxon>Polyporaceae</taxon>
        <taxon>Trametes</taxon>
    </lineage>
</organism>
<evidence type="ECO:0000313" key="2">
    <source>
        <dbReference type="Proteomes" id="UP001144978"/>
    </source>
</evidence>
<gene>
    <name evidence="1" type="ORF">NUW54_g7208</name>
</gene>
<protein>
    <submittedName>
        <fullName evidence="1">Uncharacterized protein</fullName>
    </submittedName>
</protein>
<keyword evidence="2" id="KW-1185">Reference proteome</keyword>
<dbReference type="Proteomes" id="UP001144978">
    <property type="component" value="Unassembled WGS sequence"/>
</dbReference>
<dbReference type="EMBL" id="JANSHE010002041">
    <property type="protein sequence ID" value="KAJ2996717.1"/>
    <property type="molecule type" value="Genomic_DNA"/>
</dbReference>
<proteinExistence type="predicted"/>
<name>A0ACC1PNI8_9APHY</name>
<sequence>MSQSTEQDLLAIAELLSPTVDASAEESDTPVSETAPVSELEPVPDMFFDEVSATTSVRDSMSSSMSSIYSSYHRPSSASVRSSIYTDSDGASLMGDDLPDPALLYSIHGHALHGGFHLPSRNSLSVPPLDDNRSLSSATSYSSLRTPSLSRHSSVQFLNSPPVSPTSSYLPTPVDGPPGGASPQPPNSKGLDVIEEARYGEDQELRRVPSDDAQTIHGWHDPSDPQFTPVEPFLMRKPEPRHPPSQQRRLPELEKLRINTQTPDVPPSPASRYGQHSAHPAPMPASPVLSELRKAAAVQHPSGSTLAKPTPLTELIDQYMKRAGHVMESALPYESRPGAERRVQFSDAVNKTGSSDVSSADEALVMVAHAVQDSKSKEHKVAYSSGFVVHPPGTPEGEAVLVTCAHTLEEIRHNPIIRPGLPSPAVRPGDVISGSYIINGPPKAPVFHPVASM</sequence>
<reference evidence="1" key="1">
    <citation type="submission" date="2022-08" db="EMBL/GenBank/DDBJ databases">
        <title>Genome Sequence of Pycnoporus sanguineus.</title>
        <authorList>
            <person name="Buettner E."/>
        </authorList>
    </citation>
    <scope>NUCLEOTIDE SEQUENCE</scope>
    <source>
        <strain evidence="1">CG-C14</strain>
    </source>
</reference>
<accession>A0ACC1PNI8</accession>
<evidence type="ECO:0000313" key="1">
    <source>
        <dbReference type="EMBL" id="KAJ2996717.1"/>
    </source>
</evidence>